<evidence type="ECO:0000313" key="4">
    <source>
        <dbReference type="Proteomes" id="UP000179243"/>
    </source>
</evidence>
<dbReference type="Proteomes" id="UP000179243">
    <property type="component" value="Unassembled WGS sequence"/>
</dbReference>
<accession>A0A1F7FHV1</accession>
<dbReference type="EMBL" id="MFYX01000033">
    <property type="protein sequence ID" value="OGK06270.1"/>
    <property type="molecule type" value="Genomic_DNA"/>
</dbReference>
<dbReference type="SUPFAM" id="SSF53756">
    <property type="entry name" value="UDP-Glycosyltransferase/glycogen phosphorylase"/>
    <property type="match status" value="1"/>
</dbReference>
<name>A0A1F7FHV1_UNCRA</name>
<reference evidence="3 4" key="1">
    <citation type="journal article" date="2016" name="Nat. Commun.">
        <title>Thousands of microbial genomes shed light on interconnected biogeochemical processes in an aquifer system.</title>
        <authorList>
            <person name="Anantharaman K."/>
            <person name="Brown C.T."/>
            <person name="Hug L.A."/>
            <person name="Sharon I."/>
            <person name="Castelle C.J."/>
            <person name="Probst A.J."/>
            <person name="Thomas B.C."/>
            <person name="Singh A."/>
            <person name="Wilkins M.J."/>
            <person name="Karaoz U."/>
            <person name="Brodie E.L."/>
            <person name="Williams K.H."/>
            <person name="Hubbard S.S."/>
            <person name="Banfield J.F."/>
        </authorList>
    </citation>
    <scope>NUCLEOTIDE SEQUENCE [LARGE SCALE GENOMIC DNA]</scope>
</reference>
<dbReference type="GO" id="GO:0005829">
    <property type="term" value="C:cytosol"/>
    <property type="evidence" value="ECO:0007669"/>
    <property type="project" value="TreeGrafter"/>
</dbReference>
<evidence type="ECO:0000313" key="3">
    <source>
        <dbReference type="EMBL" id="OGK06270.1"/>
    </source>
</evidence>
<evidence type="ECO:0008006" key="5">
    <source>
        <dbReference type="Google" id="ProtNLM"/>
    </source>
</evidence>
<protein>
    <recommendedName>
        <fullName evidence="5">Heptosyltransferase</fullName>
    </recommendedName>
</protein>
<dbReference type="AlphaFoldDB" id="A0A1F7FHV1"/>
<organism evidence="3 4">
    <name type="scientific">Candidatus Raymondbacteria bacterium RIFOXYD12_FULL_49_13</name>
    <dbReference type="NCBI Taxonomy" id="1817890"/>
    <lineage>
        <taxon>Bacteria</taxon>
        <taxon>Raymondiibacteriota</taxon>
    </lineage>
</organism>
<proteinExistence type="predicted"/>
<evidence type="ECO:0000256" key="2">
    <source>
        <dbReference type="ARBA" id="ARBA00022679"/>
    </source>
</evidence>
<keyword evidence="1" id="KW-0328">Glycosyltransferase</keyword>
<dbReference type="InterPro" id="IPR002201">
    <property type="entry name" value="Glyco_trans_9"/>
</dbReference>
<comment type="caution">
    <text evidence="3">The sequence shown here is derived from an EMBL/GenBank/DDBJ whole genome shotgun (WGS) entry which is preliminary data.</text>
</comment>
<dbReference type="PANTHER" id="PTHR30160">
    <property type="entry name" value="TETRAACYLDISACCHARIDE 4'-KINASE-RELATED"/>
    <property type="match status" value="1"/>
</dbReference>
<dbReference type="GO" id="GO:0008713">
    <property type="term" value="F:ADP-heptose-lipopolysaccharide heptosyltransferase activity"/>
    <property type="evidence" value="ECO:0007669"/>
    <property type="project" value="TreeGrafter"/>
</dbReference>
<dbReference type="GO" id="GO:0009244">
    <property type="term" value="P:lipopolysaccharide core region biosynthetic process"/>
    <property type="evidence" value="ECO:0007669"/>
    <property type="project" value="TreeGrafter"/>
</dbReference>
<dbReference type="CDD" id="cd03789">
    <property type="entry name" value="GT9_LPS_heptosyltransferase"/>
    <property type="match status" value="1"/>
</dbReference>
<evidence type="ECO:0000256" key="1">
    <source>
        <dbReference type="ARBA" id="ARBA00022676"/>
    </source>
</evidence>
<keyword evidence="2" id="KW-0808">Transferase</keyword>
<gene>
    <name evidence="3" type="ORF">A2519_08325</name>
</gene>
<sequence length="343" mass="39385">MNAFNAQRDSNGAHRFLVWRNGKLGNTIVAVPFILFLRRQFPESYIAVIVEELGRDLLSSFPEIDELIVYEKQRQHRSLFAHVRLIVGLRQRYFTHSFHLKRFFRNGFLAWCAGIPQRIGFSVNGDAPFLTKSLPYYEDRNIVEQNLSLLTLAGAPAAEQTEYAFYAHYDDVLRARQFMKEQQLEEQQYVLVHCGGDTSSARKIPAASFRDVAQFVRRELSFMPVFILGPGDERPVGDVLCLMDSPADYRVCDYRSHSIRMIAEIMRHARLFIGSDSAHAHLAAMAGLPEVVLYREQEDIERHIAKWRPWQKRCATVVHRNGIAPDIFVREVEAASNRALTTG</sequence>
<dbReference type="Gene3D" id="3.40.50.2000">
    <property type="entry name" value="Glycogen Phosphorylase B"/>
    <property type="match status" value="2"/>
</dbReference>
<dbReference type="InterPro" id="IPR051199">
    <property type="entry name" value="LPS_LOS_Heptosyltrfase"/>
</dbReference>
<dbReference type="Pfam" id="PF01075">
    <property type="entry name" value="Glyco_transf_9"/>
    <property type="match status" value="1"/>
</dbReference>